<keyword evidence="2" id="KW-0489">Methyltransferase</keyword>
<name>A0A3M6XC14_HORWE</name>
<feature type="domain" description="Methyltransferase type 11" evidence="4">
    <location>
        <begin position="84"/>
        <end position="175"/>
    </location>
</feature>
<evidence type="ECO:0000256" key="3">
    <source>
        <dbReference type="ARBA" id="ARBA00022679"/>
    </source>
</evidence>
<reference evidence="5 6" key="1">
    <citation type="journal article" date="2018" name="BMC Genomics">
        <title>Genomic evidence for intraspecific hybridization in a clonal and extremely halotolerant yeast.</title>
        <authorList>
            <person name="Gostincar C."/>
            <person name="Stajich J.E."/>
            <person name="Zupancic J."/>
            <person name="Zalar P."/>
            <person name="Gunde-Cimerman N."/>
        </authorList>
    </citation>
    <scope>NUCLEOTIDE SEQUENCE [LARGE SCALE GENOMIC DNA]</scope>
    <source>
        <strain evidence="5 6">EXF-6656</strain>
    </source>
</reference>
<evidence type="ECO:0000259" key="4">
    <source>
        <dbReference type="Pfam" id="PF08241"/>
    </source>
</evidence>
<evidence type="ECO:0000256" key="2">
    <source>
        <dbReference type="ARBA" id="ARBA00022603"/>
    </source>
</evidence>
<dbReference type="AlphaFoldDB" id="A0A3M6XC14"/>
<dbReference type="InterPro" id="IPR051052">
    <property type="entry name" value="Diverse_substrate_MTase"/>
</dbReference>
<evidence type="ECO:0000313" key="6">
    <source>
        <dbReference type="Proteomes" id="UP000281245"/>
    </source>
</evidence>
<dbReference type="CDD" id="cd02440">
    <property type="entry name" value="AdoMet_MTases"/>
    <property type="match status" value="1"/>
</dbReference>
<evidence type="ECO:0000256" key="1">
    <source>
        <dbReference type="ARBA" id="ARBA00008361"/>
    </source>
</evidence>
<dbReference type="Gene3D" id="3.40.50.150">
    <property type="entry name" value="Vaccinia Virus protein VP39"/>
    <property type="match status" value="1"/>
</dbReference>
<comment type="caution">
    <text evidence="5">The sequence shown here is derived from an EMBL/GenBank/DDBJ whole genome shotgun (WGS) entry which is preliminary data.</text>
</comment>
<dbReference type="GO" id="GO:0032259">
    <property type="term" value="P:methylation"/>
    <property type="evidence" value="ECO:0007669"/>
    <property type="project" value="UniProtKB-KW"/>
</dbReference>
<accession>A0A3M6XC14</accession>
<dbReference type="SUPFAM" id="SSF53335">
    <property type="entry name" value="S-adenosyl-L-methionine-dependent methyltransferases"/>
    <property type="match status" value="1"/>
</dbReference>
<evidence type="ECO:0000313" key="5">
    <source>
        <dbReference type="EMBL" id="RMX88337.1"/>
    </source>
</evidence>
<dbReference type="InterPro" id="IPR029063">
    <property type="entry name" value="SAM-dependent_MTases_sf"/>
</dbReference>
<proteinExistence type="inferred from homology"/>
<comment type="similarity">
    <text evidence="1">Belongs to the methyltransferase superfamily.</text>
</comment>
<dbReference type="InterPro" id="IPR013216">
    <property type="entry name" value="Methyltransf_11"/>
</dbReference>
<dbReference type="PANTHER" id="PTHR44942">
    <property type="entry name" value="METHYLTRANSF_11 DOMAIN-CONTAINING PROTEIN"/>
    <property type="match status" value="1"/>
</dbReference>
<protein>
    <recommendedName>
        <fullName evidence="4">Methyltransferase type 11 domain-containing protein</fullName>
    </recommendedName>
</protein>
<dbReference type="OrthoDB" id="10027013at2759"/>
<dbReference type="Proteomes" id="UP000281245">
    <property type="component" value="Unassembled WGS sequence"/>
</dbReference>
<dbReference type="EMBL" id="QWIJ01000074">
    <property type="protein sequence ID" value="RMX88337.1"/>
    <property type="molecule type" value="Genomic_DNA"/>
</dbReference>
<dbReference type="PANTHER" id="PTHR44942:SF4">
    <property type="entry name" value="METHYLTRANSFERASE TYPE 11 DOMAIN-CONTAINING PROTEIN"/>
    <property type="match status" value="1"/>
</dbReference>
<dbReference type="VEuPathDB" id="FungiDB:BTJ68_04973"/>
<keyword evidence="3" id="KW-0808">Transferase</keyword>
<dbReference type="Pfam" id="PF08241">
    <property type="entry name" value="Methyltransf_11"/>
    <property type="match status" value="1"/>
</dbReference>
<sequence length="334" mass="37724">MLLPSLQRTQPLRSVYRLALSVAPPAGRRDIQMMASQNGINERAQTGFAKSAAYDQYRPGYSPTATEKLLGQCRVSGLKNAKVLDLAAGTGKFTEALVSRGEHYEVIAVEPHDGMREVLEQKQLPRVSVLNGKANSIPLEDDSVDAIVVAQAFHWFATKETLKELHRVLKPHGALGLIWNIEDYNAPRGHEAATPWEGKVQDLTWTFKDNEPRFRHEQWRKVFEEQSKSTPLSLIVANEQYFALPLGEHQEPFVKWLPKEKVWERYNTISHISVLQGEERERTYKTFMDAINGPDVETNDNGEVAVHGNTYTIWATKIPEDGRASLTHVEMPDA</sequence>
<gene>
    <name evidence="5" type="ORF">D0869_01702</name>
</gene>
<organism evidence="5 6">
    <name type="scientific">Hortaea werneckii</name>
    <name type="common">Black yeast</name>
    <name type="synonym">Cladosporium werneckii</name>
    <dbReference type="NCBI Taxonomy" id="91943"/>
    <lineage>
        <taxon>Eukaryota</taxon>
        <taxon>Fungi</taxon>
        <taxon>Dikarya</taxon>
        <taxon>Ascomycota</taxon>
        <taxon>Pezizomycotina</taxon>
        <taxon>Dothideomycetes</taxon>
        <taxon>Dothideomycetidae</taxon>
        <taxon>Mycosphaerellales</taxon>
        <taxon>Teratosphaeriaceae</taxon>
        <taxon>Hortaea</taxon>
    </lineage>
</organism>
<dbReference type="GO" id="GO:0008757">
    <property type="term" value="F:S-adenosylmethionine-dependent methyltransferase activity"/>
    <property type="evidence" value="ECO:0007669"/>
    <property type="project" value="InterPro"/>
</dbReference>